<reference evidence="16 18" key="1">
    <citation type="submission" date="2018-10" db="EMBL/GenBank/DDBJ databases">
        <title>Co-occurring genomic capacity for anaerobic methane metabolism and dissimilatory sulfite reduction discovered in the Korarchaeota.</title>
        <authorList>
            <person name="Mckay L.J."/>
            <person name="Dlakic M."/>
            <person name="Fields M.W."/>
            <person name="Delmont T.O."/>
            <person name="Eren A.M."/>
            <person name="Jay Z.J."/>
            <person name="Klingelsmith K.B."/>
            <person name="Rusch D.B."/>
            <person name="Inskeep W.P."/>
        </authorList>
    </citation>
    <scope>NUCLEOTIDE SEQUENCE [LARGE SCALE GENOMIC DNA]</scope>
    <source>
        <strain evidence="16 18">MDKW</strain>
    </source>
</reference>
<protein>
    <recommendedName>
        <fullName evidence="5">FeMo cofactor biosynthesis protein NifB</fullName>
    </recommendedName>
    <alternativeName>
        <fullName evidence="14">Nitrogenase cofactor maturase NifB</fullName>
    </alternativeName>
    <alternativeName>
        <fullName evidence="13">Radical SAM assemblase NifB</fullName>
    </alternativeName>
</protein>
<dbReference type="EMBL" id="RCOS01000137">
    <property type="protein sequence ID" value="RSN72827.1"/>
    <property type="molecule type" value="Genomic_DNA"/>
</dbReference>
<keyword evidence="9" id="KW-0408">Iron</keyword>
<keyword evidence="12" id="KW-0456">Lyase</keyword>
<evidence type="ECO:0000259" key="15">
    <source>
        <dbReference type="PROSITE" id="PS51918"/>
    </source>
</evidence>
<dbReference type="GO" id="GO:0046872">
    <property type="term" value="F:metal ion binding"/>
    <property type="evidence" value="ECO:0007669"/>
    <property type="project" value="UniProtKB-KW"/>
</dbReference>
<evidence type="ECO:0000256" key="11">
    <source>
        <dbReference type="ARBA" id="ARBA00023231"/>
    </source>
</evidence>
<dbReference type="GO" id="GO:0016829">
    <property type="term" value="F:lyase activity"/>
    <property type="evidence" value="ECO:0007669"/>
    <property type="project" value="UniProtKB-KW"/>
</dbReference>
<evidence type="ECO:0000256" key="7">
    <source>
        <dbReference type="ARBA" id="ARBA00022691"/>
    </source>
</evidence>
<evidence type="ECO:0000313" key="18">
    <source>
        <dbReference type="Proteomes" id="UP000277582"/>
    </source>
</evidence>
<dbReference type="OrthoDB" id="53113at2157"/>
<evidence type="ECO:0000256" key="12">
    <source>
        <dbReference type="ARBA" id="ARBA00023239"/>
    </source>
</evidence>
<name>A0A3R9X191_9CREN</name>
<dbReference type="PANTHER" id="PTHR43787">
    <property type="entry name" value="FEMO COFACTOR BIOSYNTHESIS PROTEIN NIFB-RELATED"/>
    <property type="match status" value="1"/>
</dbReference>
<comment type="cofactor">
    <cofactor evidence="1">
        <name>[4Fe-4S] cluster</name>
        <dbReference type="ChEBI" id="CHEBI:49883"/>
    </cofactor>
</comment>
<dbReference type="Pfam" id="PF04055">
    <property type="entry name" value="Radical_SAM"/>
    <property type="match status" value="1"/>
</dbReference>
<organism evidence="16 18">
    <name type="scientific">Candidatus Methanodesulfokora washburnensis</name>
    <dbReference type="NCBI Taxonomy" id="2478471"/>
    <lineage>
        <taxon>Archaea</taxon>
        <taxon>Thermoproteota</taxon>
        <taxon>Candidatus Korarchaeia</taxon>
        <taxon>Candidatus Korarchaeia incertae sedis</taxon>
        <taxon>Candidatus Methanodesulfokora</taxon>
    </lineage>
</organism>
<evidence type="ECO:0000313" key="16">
    <source>
        <dbReference type="EMBL" id="RSN72827.1"/>
    </source>
</evidence>
<feature type="domain" description="Radical SAM core" evidence="15">
    <location>
        <begin position="23"/>
        <end position="265"/>
    </location>
</feature>
<dbReference type="Proteomes" id="UP000277582">
    <property type="component" value="Unassembled WGS sequence"/>
</dbReference>
<evidence type="ECO:0000256" key="10">
    <source>
        <dbReference type="ARBA" id="ARBA00023014"/>
    </source>
</evidence>
<evidence type="ECO:0000256" key="14">
    <source>
        <dbReference type="ARBA" id="ARBA00032102"/>
    </source>
</evidence>
<dbReference type="PANTHER" id="PTHR43787:SF13">
    <property type="entry name" value="FEMO COFACTOR BIOSYNTHESIS PROTEIN NIFB"/>
    <property type="match status" value="1"/>
</dbReference>
<comment type="similarity">
    <text evidence="4">Belongs to the radical SAM superfamily. NifB family.</text>
</comment>
<dbReference type="PROSITE" id="PS51918">
    <property type="entry name" value="RADICAL_SAM"/>
    <property type="match status" value="1"/>
</dbReference>
<dbReference type="SFLD" id="SFLDG01067">
    <property type="entry name" value="SPASM/twitch_domain_containing"/>
    <property type="match status" value="1"/>
</dbReference>
<dbReference type="SUPFAM" id="SSF102114">
    <property type="entry name" value="Radical SAM enzymes"/>
    <property type="match status" value="1"/>
</dbReference>
<evidence type="ECO:0000256" key="9">
    <source>
        <dbReference type="ARBA" id="ARBA00023004"/>
    </source>
</evidence>
<dbReference type="AlphaFoldDB" id="A0A3R9X191"/>
<dbReference type="GO" id="GO:0032324">
    <property type="term" value="P:molybdopterin cofactor biosynthetic process"/>
    <property type="evidence" value="ECO:0007669"/>
    <property type="project" value="UniProtKB-ARBA"/>
</dbReference>
<dbReference type="InterPro" id="IPR007197">
    <property type="entry name" value="rSAM"/>
</dbReference>
<dbReference type="InterPro" id="IPR013785">
    <property type="entry name" value="Aldolase_TIM"/>
</dbReference>
<evidence type="ECO:0000256" key="2">
    <source>
        <dbReference type="ARBA" id="ARBA00003522"/>
    </source>
</evidence>
<evidence type="ECO:0000256" key="8">
    <source>
        <dbReference type="ARBA" id="ARBA00022723"/>
    </source>
</evidence>
<dbReference type="GO" id="GO:0051539">
    <property type="term" value="F:4 iron, 4 sulfur cluster binding"/>
    <property type="evidence" value="ECO:0007669"/>
    <property type="project" value="UniProtKB-KW"/>
</dbReference>
<accession>A0A3R9X191</accession>
<dbReference type="RefSeq" id="WP_125672262.1">
    <property type="nucleotide sequence ID" value="NZ_RCOS01000137.1"/>
</dbReference>
<dbReference type="InterPro" id="IPR006638">
    <property type="entry name" value="Elp3/MiaA/NifB-like_rSAM"/>
</dbReference>
<dbReference type="CDD" id="cd01335">
    <property type="entry name" value="Radical_SAM"/>
    <property type="match status" value="1"/>
</dbReference>
<evidence type="ECO:0000256" key="3">
    <source>
        <dbReference type="ARBA" id="ARBA00005155"/>
    </source>
</evidence>
<evidence type="ECO:0000256" key="5">
    <source>
        <dbReference type="ARBA" id="ARBA00021702"/>
    </source>
</evidence>
<keyword evidence="10" id="KW-0411">Iron-sulfur</keyword>
<comment type="pathway">
    <text evidence="3">Cofactor biosynthesis; Fe-Mo cofactor biosynthesis.</text>
</comment>
<dbReference type="SMART" id="SM00729">
    <property type="entry name" value="Elp3"/>
    <property type="match status" value="1"/>
</dbReference>
<dbReference type="SFLD" id="SFLDS00029">
    <property type="entry name" value="Radical_SAM"/>
    <property type="match status" value="1"/>
</dbReference>
<dbReference type="UniPathway" id="UPA00782"/>
<keyword evidence="7" id="KW-0949">S-adenosyl-L-methionine</keyword>
<dbReference type="Proteomes" id="UP000316217">
    <property type="component" value="Unassembled WGS sequence"/>
</dbReference>
<keyword evidence="11" id="KW-0535">Nitrogen fixation</keyword>
<dbReference type="PROSITE" id="PS01305">
    <property type="entry name" value="MOAA_NIFB_PQQE"/>
    <property type="match status" value="1"/>
</dbReference>
<dbReference type="EMBL" id="RXII01000001">
    <property type="protein sequence ID" value="RZN63763.1"/>
    <property type="molecule type" value="Genomic_DNA"/>
</dbReference>
<proteinExistence type="inferred from homology"/>
<dbReference type="InterPro" id="IPR058240">
    <property type="entry name" value="rSAM_sf"/>
</dbReference>
<evidence type="ECO:0000313" key="19">
    <source>
        <dbReference type="Proteomes" id="UP000316217"/>
    </source>
</evidence>
<evidence type="ECO:0000313" key="17">
    <source>
        <dbReference type="EMBL" id="RZN63763.1"/>
    </source>
</evidence>
<keyword evidence="18" id="KW-1185">Reference proteome</keyword>
<evidence type="ECO:0000256" key="1">
    <source>
        <dbReference type="ARBA" id="ARBA00001966"/>
    </source>
</evidence>
<keyword evidence="8" id="KW-0479">Metal-binding</keyword>
<comment type="caution">
    <text evidence="16">The sequence shown here is derived from an EMBL/GenBank/DDBJ whole genome shotgun (WGS) entry which is preliminary data.</text>
</comment>
<sequence length="287" mass="32518">MKNESSEIEYLISVHPCYSHLAHFRYARAHLPVASLCNIQCNYCSRKIDKSEFRPGVARKIVRAEDALNIVEDARKRLPLKVAAIAGPGEVLANEESFRTLRMIHEKYPELILCIATNGLLLPRYIDELRRIGVKAVTVTVNAISPEIGEKIYEWVSYDGKIYRGLEGAKILIENQLNGIEKAWKAGMAVKINTVLIPEVNDKEIESIARECAERGAFIMNIIPLIPLYRFSNIRRPTCEELNEAREKASKYIRIFRLCRLCSADAVGIPGKEKSPYMAGYTERLHG</sequence>
<gene>
    <name evidence="16" type="ORF">D6D85_12330</name>
    <name evidence="17" type="ORF">EF810_00200</name>
</gene>
<keyword evidence="6" id="KW-0004">4Fe-4S</keyword>
<reference evidence="17 19" key="2">
    <citation type="journal article" date="2019" name="Nat. Microbiol.">
        <title>Wide diversity of methane and short-chain alkane metabolisms in uncultured archaea.</title>
        <authorList>
            <person name="Borrel G."/>
            <person name="Adam P.S."/>
            <person name="McKay L.J."/>
            <person name="Chen L.X."/>
            <person name="Sierra-Garcia I.N."/>
            <person name="Sieber C.M."/>
            <person name="Letourneur Q."/>
            <person name="Ghozlane A."/>
            <person name="Andersen G.L."/>
            <person name="Li W.J."/>
            <person name="Hallam S.J."/>
            <person name="Muyzer G."/>
            <person name="de Oliveira V.M."/>
            <person name="Inskeep W.P."/>
            <person name="Banfield J.F."/>
            <person name="Gribaldo S."/>
        </authorList>
    </citation>
    <scope>NUCLEOTIDE SEQUENCE [LARGE SCALE GENOMIC DNA]</scope>
    <source>
        <strain evidence="17">NM4</strain>
    </source>
</reference>
<evidence type="ECO:0000256" key="6">
    <source>
        <dbReference type="ARBA" id="ARBA00022485"/>
    </source>
</evidence>
<dbReference type="InterPro" id="IPR000385">
    <property type="entry name" value="MoaA_NifB_PqqE_Fe-S-bd_CS"/>
</dbReference>
<dbReference type="Gene3D" id="3.20.20.70">
    <property type="entry name" value="Aldolase class I"/>
    <property type="match status" value="1"/>
</dbReference>
<evidence type="ECO:0000256" key="13">
    <source>
        <dbReference type="ARBA" id="ARBA00030926"/>
    </source>
</evidence>
<evidence type="ECO:0000256" key="4">
    <source>
        <dbReference type="ARBA" id="ARBA00006804"/>
    </source>
</evidence>
<comment type="function">
    <text evidence="2">Involved in the biosynthesis of the iron-molybdenum cofactor (FeMo-co or M-cluster) found in the dinitrogenase enzyme of the nitrogenase complex in nitrogen-fixing microorganisms. NifB catalyzes the crucial step of radical SAM-dependent carbide insertion that occurs concomitant with the insertion of a 9th sulfur and the rearrangement/coupling of two [4Fe-4S] clusters into a [8Fe-9S-C] cluster, the precursor to the M-cluster.</text>
</comment>